<sequence>MPSSPLSTAQAARAEIARRLDQLRQDAGLTGLDLAVRCGWSKSKSSRIGRGITTPSDDDIRAWCVACDSADQADDIIVAARSAESMYTHWRQLHRRGMRHVHRKTTPLYQDTRLFRVYTSNLIPGMLQTRGYATGVLRAITDFQQTPDDVDQAVEARLTRSRVLYEGDHRFALLIEESVLHHLVCEESEMVEQLTTLMSVMRRPNVSLGIMPMRKRRPVWPLEAFYIFDDSLVAVETLTAEINVKAPGEIRAYQRAFAQLSEGAVRGAQARALISEAIRLLG</sequence>
<keyword evidence="4" id="KW-1185">Reference proteome</keyword>
<evidence type="ECO:0000313" key="5">
    <source>
        <dbReference type="Proteomes" id="UP000275024"/>
    </source>
</evidence>
<dbReference type="AlphaFoldDB" id="A0A3A9WAJ5"/>
<reference evidence="4 5" key="1">
    <citation type="submission" date="2018-09" db="EMBL/GenBank/DDBJ databases">
        <title>Streptomyces sp. nov. DS1-2, an endophytic actinomycete isolated from roots of Dendrobium scabrilingue.</title>
        <authorList>
            <person name="Kuncharoen N."/>
            <person name="Kudo T."/>
            <person name="Ohkuma M."/>
            <person name="Yuki M."/>
            <person name="Tanasupawat S."/>
        </authorList>
    </citation>
    <scope>NUCLEOTIDE SEQUENCE [LARGE SCALE GENOMIC DNA]</scope>
    <source>
        <strain evidence="2 5">AZ1-7</strain>
        <strain evidence="3 4">DS1-2</strain>
    </source>
</reference>
<dbReference type="Pfam" id="PF19054">
    <property type="entry name" value="DUF5753"/>
    <property type="match status" value="1"/>
</dbReference>
<name>A0A3A9WAJ5_9ACTN</name>
<dbReference type="InterPro" id="IPR043917">
    <property type="entry name" value="DUF5753"/>
</dbReference>
<evidence type="ECO:0000313" key="2">
    <source>
        <dbReference type="EMBL" id="RKN09662.1"/>
    </source>
</evidence>
<accession>A0A3A9WAJ5</accession>
<dbReference type="GO" id="GO:0003677">
    <property type="term" value="F:DNA binding"/>
    <property type="evidence" value="ECO:0007669"/>
    <property type="project" value="InterPro"/>
</dbReference>
<organism evidence="2 5">
    <name type="scientific">Streptomyces radicis</name>
    <dbReference type="NCBI Taxonomy" id="1750517"/>
    <lineage>
        <taxon>Bacteria</taxon>
        <taxon>Bacillati</taxon>
        <taxon>Actinomycetota</taxon>
        <taxon>Actinomycetes</taxon>
        <taxon>Kitasatosporales</taxon>
        <taxon>Streptomycetaceae</taxon>
        <taxon>Streptomyces</taxon>
    </lineage>
</organism>
<comment type="caution">
    <text evidence="2">The sequence shown here is derived from an EMBL/GenBank/DDBJ whole genome shotgun (WGS) entry which is preliminary data.</text>
</comment>
<dbReference type="Pfam" id="PF13560">
    <property type="entry name" value="HTH_31"/>
    <property type="match status" value="1"/>
</dbReference>
<proteinExistence type="predicted"/>
<dbReference type="InterPro" id="IPR010982">
    <property type="entry name" value="Lambda_DNA-bd_dom_sf"/>
</dbReference>
<feature type="domain" description="DUF5753" evidence="1">
    <location>
        <begin position="115"/>
        <end position="276"/>
    </location>
</feature>
<dbReference type="SUPFAM" id="SSF47413">
    <property type="entry name" value="lambda repressor-like DNA-binding domains"/>
    <property type="match status" value="1"/>
</dbReference>
<dbReference type="EMBL" id="RBDX01000007">
    <property type="protein sequence ID" value="RKN09662.1"/>
    <property type="molecule type" value="Genomic_DNA"/>
</dbReference>
<dbReference type="Proteomes" id="UP000275024">
    <property type="component" value="Unassembled WGS sequence"/>
</dbReference>
<dbReference type="Proteomes" id="UP000268652">
    <property type="component" value="Unassembled WGS sequence"/>
</dbReference>
<evidence type="ECO:0000313" key="3">
    <source>
        <dbReference type="EMBL" id="RKN23300.1"/>
    </source>
</evidence>
<dbReference type="EMBL" id="RBDY01000007">
    <property type="protein sequence ID" value="RKN23300.1"/>
    <property type="molecule type" value="Genomic_DNA"/>
</dbReference>
<dbReference type="CDD" id="cd00093">
    <property type="entry name" value="HTH_XRE"/>
    <property type="match status" value="1"/>
</dbReference>
<evidence type="ECO:0000313" key="4">
    <source>
        <dbReference type="Proteomes" id="UP000268652"/>
    </source>
</evidence>
<dbReference type="RefSeq" id="WP_120696988.1">
    <property type="nucleotide sequence ID" value="NZ_RBDX01000007.1"/>
</dbReference>
<gene>
    <name evidence="3" type="ORF">D7318_12365</name>
    <name evidence="2" type="ORF">D7319_11410</name>
</gene>
<dbReference type="OrthoDB" id="4966777at2"/>
<dbReference type="Gene3D" id="1.10.260.40">
    <property type="entry name" value="lambda repressor-like DNA-binding domains"/>
    <property type="match status" value="1"/>
</dbReference>
<evidence type="ECO:0000259" key="1">
    <source>
        <dbReference type="Pfam" id="PF19054"/>
    </source>
</evidence>
<protein>
    <submittedName>
        <fullName evidence="2">XRE family transcriptional regulator</fullName>
    </submittedName>
</protein>
<dbReference type="InterPro" id="IPR001387">
    <property type="entry name" value="Cro/C1-type_HTH"/>
</dbReference>